<dbReference type="PRINTS" id="PR00344">
    <property type="entry name" value="BCTRLSENSOR"/>
</dbReference>
<dbReference type="PROSITE" id="PS50109">
    <property type="entry name" value="HIS_KIN"/>
    <property type="match status" value="1"/>
</dbReference>
<dbReference type="SUPFAM" id="SSF55874">
    <property type="entry name" value="ATPase domain of HSP90 chaperone/DNA topoisomerase II/histidine kinase"/>
    <property type="match status" value="1"/>
</dbReference>
<evidence type="ECO:0000313" key="9">
    <source>
        <dbReference type="Proteomes" id="UP000245926"/>
    </source>
</evidence>
<gene>
    <name evidence="8" type="ORF">DK389_24720</name>
</gene>
<dbReference type="GO" id="GO:0005886">
    <property type="term" value="C:plasma membrane"/>
    <property type="evidence" value="ECO:0007669"/>
    <property type="project" value="TreeGrafter"/>
</dbReference>
<reference evidence="9" key="1">
    <citation type="submission" date="2018-05" db="EMBL/GenBank/DDBJ databases">
        <title>Complete Genome Sequence of Methylobacterium sp. 17SD2-17.</title>
        <authorList>
            <person name="Srinivasan S."/>
        </authorList>
    </citation>
    <scope>NUCLEOTIDE SEQUENCE [LARGE SCALE GENOMIC DNA]</scope>
    <source>
        <strain evidence="9">17SD2-17</strain>
    </source>
</reference>
<dbReference type="CDD" id="cd00082">
    <property type="entry name" value="HisKA"/>
    <property type="match status" value="1"/>
</dbReference>
<evidence type="ECO:0000256" key="5">
    <source>
        <dbReference type="ARBA" id="ARBA00022777"/>
    </source>
</evidence>
<evidence type="ECO:0000259" key="7">
    <source>
        <dbReference type="PROSITE" id="PS50109"/>
    </source>
</evidence>
<evidence type="ECO:0000313" key="8">
    <source>
        <dbReference type="EMBL" id="AWN43109.1"/>
    </source>
</evidence>
<dbReference type="InterPro" id="IPR036097">
    <property type="entry name" value="HisK_dim/P_sf"/>
</dbReference>
<protein>
    <recommendedName>
        <fullName evidence="2">histidine kinase</fullName>
        <ecNumber evidence="2">2.7.13.3</ecNumber>
    </recommendedName>
</protein>
<keyword evidence="5" id="KW-0418">Kinase</keyword>
<dbReference type="Pfam" id="PF00512">
    <property type="entry name" value="HisKA"/>
    <property type="match status" value="1"/>
</dbReference>
<evidence type="ECO:0000256" key="1">
    <source>
        <dbReference type="ARBA" id="ARBA00000085"/>
    </source>
</evidence>
<organism evidence="8 9">
    <name type="scientific">Methylobacterium durans</name>
    <dbReference type="NCBI Taxonomy" id="2202825"/>
    <lineage>
        <taxon>Bacteria</taxon>
        <taxon>Pseudomonadati</taxon>
        <taxon>Pseudomonadota</taxon>
        <taxon>Alphaproteobacteria</taxon>
        <taxon>Hyphomicrobiales</taxon>
        <taxon>Methylobacteriaceae</taxon>
        <taxon>Methylobacterium</taxon>
    </lineage>
</organism>
<dbReference type="EMBL" id="CP029550">
    <property type="protein sequence ID" value="AWN43109.1"/>
    <property type="molecule type" value="Genomic_DNA"/>
</dbReference>
<feature type="domain" description="Histidine kinase" evidence="7">
    <location>
        <begin position="41"/>
        <end position="259"/>
    </location>
</feature>
<dbReference type="InterPro" id="IPR005467">
    <property type="entry name" value="His_kinase_dom"/>
</dbReference>
<dbReference type="GO" id="GO:0000155">
    <property type="term" value="F:phosphorelay sensor kinase activity"/>
    <property type="evidence" value="ECO:0007669"/>
    <property type="project" value="InterPro"/>
</dbReference>
<dbReference type="AlphaFoldDB" id="A0A2U8WAQ9"/>
<dbReference type="RefSeq" id="WP_109893592.1">
    <property type="nucleotide sequence ID" value="NZ_CP029550.1"/>
</dbReference>
<dbReference type="PANTHER" id="PTHR43047:SF72">
    <property type="entry name" value="OSMOSENSING HISTIDINE PROTEIN KINASE SLN1"/>
    <property type="match status" value="1"/>
</dbReference>
<dbReference type="Gene3D" id="3.30.565.10">
    <property type="entry name" value="Histidine kinase-like ATPase, C-terminal domain"/>
    <property type="match status" value="1"/>
</dbReference>
<dbReference type="Proteomes" id="UP000245926">
    <property type="component" value="Chromosome"/>
</dbReference>
<dbReference type="InterPro" id="IPR003661">
    <property type="entry name" value="HisK_dim/P_dom"/>
</dbReference>
<evidence type="ECO:0000256" key="4">
    <source>
        <dbReference type="ARBA" id="ARBA00022679"/>
    </source>
</evidence>
<dbReference type="KEGG" id="mets:DK389_24720"/>
<keyword evidence="6" id="KW-0902">Two-component regulatory system</keyword>
<dbReference type="PANTHER" id="PTHR43047">
    <property type="entry name" value="TWO-COMPONENT HISTIDINE PROTEIN KINASE"/>
    <property type="match status" value="1"/>
</dbReference>
<evidence type="ECO:0000256" key="3">
    <source>
        <dbReference type="ARBA" id="ARBA00022553"/>
    </source>
</evidence>
<dbReference type="FunFam" id="3.30.565.10:FF:000010">
    <property type="entry name" value="Sensor histidine kinase RcsC"/>
    <property type="match status" value="1"/>
</dbReference>
<dbReference type="CDD" id="cd16922">
    <property type="entry name" value="HATPase_EvgS-ArcB-TorS-like"/>
    <property type="match status" value="1"/>
</dbReference>
<evidence type="ECO:0000256" key="2">
    <source>
        <dbReference type="ARBA" id="ARBA00012438"/>
    </source>
</evidence>
<sequence>MQSFAHQAALAIRNARLFQEVDAKNRELAAADRHKTHFFANMSHELRTPLNAVLGYSELLVDGLYGPLSDKALDALERIQINGRHLLSLINDVLDFTKIEAGSLTLSIQEYSMPAMIEQVVAAAASLAQAKDLALTTEVAEGLPVGQGDERRLTQVLMNLVGNAIKFTESGAVRVAATAAGGWFTVSVTDTGPGIAAADQGRIFDEFQQIDSSSTRKQGGTGLGLSIARKLVLLHGGRIEVESEPGSGAVFRVHLPVRASEEKQAA</sequence>
<dbReference type="Pfam" id="PF02518">
    <property type="entry name" value="HATPase_c"/>
    <property type="match status" value="1"/>
</dbReference>
<dbReference type="InterPro" id="IPR036890">
    <property type="entry name" value="HATPase_C_sf"/>
</dbReference>
<dbReference type="Gene3D" id="1.10.287.130">
    <property type="match status" value="1"/>
</dbReference>
<comment type="catalytic activity">
    <reaction evidence="1">
        <text>ATP + protein L-histidine = ADP + protein N-phospho-L-histidine.</text>
        <dbReference type="EC" id="2.7.13.3"/>
    </reaction>
</comment>
<dbReference type="SUPFAM" id="SSF47384">
    <property type="entry name" value="Homodimeric domain of signal transducing histidine kinase"/>
    <property type="match status" value="1"/>
</dbReference>
<keyword evidence="4" id="KW-0808">Transferase</keyword>
<proteinExistence type="predicted"/>
<dbReference type="InterPro" id="IPR004358">
    <property type="entry name" value="Sig_transdc_His_kin-like_C"/>
</dbReference>
<dbReference type="OrthoDB" id="226486at2"/>
<name>A0A2U8WAQ9_9HYPH</name>
<keyword evidence="9" id="KW-1185">Reference proteome</keyword>
<dbReference type="SMART" id="SM00388">
    <property type="entry name" value="HisKA"/>
    <property type="match status" value="1"/>
</dbReference>
<dbReference type="EC" id="2.7.13.3" evidence="2"/>
<accession>A0A2U8WAQ9</accession>
<dbReference type="GO" id="GO:0009927">
    <property type="term" value="F:histidine phosphotransfer kinase activity"/>
    <property type="evidence" value="ECO:0007669"/>
    <property type="project" value="TreeGrafter"/>
</dbReference>
<evidence type="ECO:0000256" key="6">
    <source>
        <dbReference type="ARBA" id="ARBA00023012"/>
    </source>
</evidence>
<keyword evidence="3" id="KW-0597">Phosphoprotein</keyword>
<dbReference type="InterPro" id="IPR003594">
    <property type="entry name" value="HATPase_dom"/>
</dbReference>
<dbReference type="SMART" id="SM00387">
    <property type="entry name" value="HATPase_c"/>
    <property type="match status" value="1"/>
</dbReference>